<dbReference type="SUPFAM" id="SSF47413">
    <property type="entry name" value="lambda repressor-like DNA-binding domains"/>
    <property type="match status" value="1"/>
</dbReference>
<dbReference type="SMART" id="SM00530">
    <property type="entry name" value="HTH_XRE"/>
    <property type="match status" value="1"/>
</dbReference>
<dbReference type="InterPro" id="IPR001387">
    <property type="entry name" value="Cro/C1-type_HTH"/>
</dbReference>
<comment type="caution">
    <text evidence="3">The sequence shown here is derived from an EMBL/GenBank/DDBJ whole genome shotgun (WGS) entry which is preliminary data.</text>
</comment>
<dbReference type="AlphaFoldDB" id="A0A558BK80"/>
<dbReference type="OrthoDB" id="7428772at2"/>
<keyword evidence="1" id="KW-0238">DNA-binding</keyword>
<dbReference type="InterPro" id="IPR010982">
    <property type="entry name" value="Lambda_DNA-bd_dom_sf"/>
</dbReference>
<dbReference type="Gene3D" id="1.10.260.40">
    <property type="entry name" value="lambda repressor-like DNA-binding domains"/>
    <property type="match status" value="1"/>
</dbReference>
<protein>
    <submittedName>
        <fullName evidence="3">Helix-turn-helix transcriptional regulator</fullName>
    </submittedName>
</protein>
<gene>
    <name evidence="3" type="ORF">FNT36_23910</name>
</gene>
<dbReference type="GO" id="GO:0003677">
    <property type="term" value="F:DNA binding"/>
    <property type="evidence" value="ECO:0007669"/>
    <property type="project" value="UniProtKB-KW"/>
</dbReference>
<dbReference type="PANTHER" id="PTHR46797:SF1">
    <property type="entry name" value="METHYLPHOSPHONATE SYNTHASE"/>
    <property type="match status" value="1"/>
</dbReference>
<reference evidence="3 4" key="1">
    <citation type="submission" date="2019-07" db="EMBL/GenBank/DDBJ databases">
        <title>Hymenobacter sp. straun FUR1 Genome sequencing and assembly.</title>
        <authorList>
            <person name="Chhetri G."/>
        </authorList>
    </citation>
    <scope>NUCLEOTIDE SEQUENCE [LARGE SCALE GENOMIC DNA]</scope>
    <source>
        <strain evidence="3 4">Fur1</strain>
    </source>
</reference>
<evidence type="ECO:0000256" key="1">
    <source>
        <dbReference type="ARBA" id="ARBA00023125"/>
    </source>
</evidence>
<dbReference type="GO" id="GO:0005829">
    <property type="term" value="C:cytosol"/>
    <property type="evidence" value="ECO:0007669"/>
    <property type="project" value="TreeGrafter"/>
</dbReference>
<evidence type="ECO:0000313" key="4">
    <source>
        <dbReference type="Proteomes" id="UP000317624"/>
    </source>
</evidence>
<evidence type="ECO:0000313" key="3">
    <source>
        <dbReference type="EMBL" id="TVT36919.1"/>
    </source>
</evidence>
<keyword evidence="4" id="KW-1185">Reference proteome</keyword>
<dbReference type="PANTHER" id="PTHR46797">
    <property type="entry name" value="HTH-TYPE TRANSCRIPTIONAL REGULATOR"/>
    <property type="match status" value="1"/>
</dbReference>
<dbReference type="InterPro" id="IPR050807">
    <property type="entry name" value="TransReg_Diox_bact_type"/>
</dbReference>
<sequence length="91" mass="9773">MGGRGEFAAVKNPASVEAFGVHLRKLREARGWSQQALADYADVAKLTVQRIEHAKGAPTLDVLVSLARALQLPLRELMDFTDAESSAVGPT</sequence>
<dbReference type="EMBL" id="VMRJ01000008">
    <property type="protein sequence ID" value="TVT36919.1"/>
    <property type="molecule type" value="Genomic_DNA"/>
</dbReference>
<dbReference type="Proteomes" id="UP000317624">
    <property type="component" value="Unassembled WGS sequence"/>
</dbReference>
<dbReference type="GO" id="GO:0003700">
    <property type="term" value="F:DNA-binding transcription factor activity"/>
    <property type="evidence" value="ECO:0007669"/>
    <property type="project" value="TreeGrafter"/>
</dbReference>
<dbReference type="PROSITE" id="PS50943">
    <property type="entry name" value="HTH_CROC1"/>
    <property type="match status" value="1"/>
</dbReference>
<evidence type="ECO:0000259" key="2">
    <source>
        <dbReference type="PROSITE" id="PS50943"/>
    </source>
</evidence>
<feature type="domain" description="HTH cro/C1-type" evidence="2">
    <location>
        <begin position="23"/>
        <end position="77"/>
    </location>
</feature>
<name>A0A558BK80_9BACT</name>
<organism evidence="3 4">
    <name type="scientific">Hymenobacter setariae</name>
    <dbReference type="NCBI Taxonomy" id="2594794"/>
    <lineage>
        <taxon>Bacteria</taxon>
        <taxon>Pseudomonadati</taxon>
        <taxon>Bacteroidota</taxon>
        <taxon>Cytophagia</taxon>
        <taxon>Cytophagales</taxon>
        <taxon>Hymenobacteraceae</taxon>
        <taxon>Hymenobacter</taxon>
    </lineage>
</organism>
<proteinExistence type="predicted"/>
<accession>A0A558BK80</accession>
<dbReference type="CDD" id="cd00093">
    <property type="entry name" value="HTH_XRE"/>
    <property type="match status" value="1"/>
</dbReference>
<dbReference type="Pfam" id="PF01381">
    <property type="entry name" value="HTH_3"/>
    <property type="match status" value="1"/>
</dbReference>